<dbReference type="GO" id="GO:0033281">
    <property type="term" value="C:TAT protein transport complex"/>
    <property type="evidence" value="ECO:0007669"/>
    <property type="project" value="UniProtKB-UniRule"/>
</dbReference>
<reference evidence="11" key="1">
    <citation type="submission" date="2012-02" db="EMBL/GenBank/DDBJ databases">
        <title>The complete genome of Frateuria aurantia DSM 6220.</title>
        <authorList>
            <consortium name="US DOE Joint Genome Institute (JGI-PGF)"/>
            <person name="Lucas S."/>
            <person name="Copeland A."/>
            <person name="Lapidus A."/>
            <person name="Glavina del Rio T."/>
            <person name="Dalin E."/>
            <person name="Tice H."/>
            <person name="Bruce D."/>
            <person name="Goodwin L."/>
            <person name="Pitluck S."/>
            <person name="Peters L."/>
            <person name="Ovchinnikova G."/>
            <person name="Teshima H."/>
            <person name="Kyrpides N."/>
            <person name="Mavromatis K."/>
            <person name="Ivanova N."/>
            <person name="Brettin T."/>
            <person name="Detter J.C."/>
            <person name="Han C."/>
            <person name="Larimer F."/>
            <person name="Land M."/>
            <person name="Hauser L."/>
            <person name="Markowitz V."/>
            <person name="Cheng J.-F."/>
            <person name="Hugenholtz P."/>
            <person name="Woyke T."/>
            <person name="Wu D."/>
            <person name="Brambilla E."/>
            <person name="Klenk H.-P."/>
            <person name="Eisen J.A."/>
        </authorList>
    </citation>
    <scope>NUCLEOTIDE SEQUENCE</scope>
    <source>
        <strain evidence="11">DSM 6220</strain>
    </source>
</reference>
<feature type="region of interest" description="Disordered" evidence="10">
    <location>
        <begin position="30"/>
        <end position="75"/>
    </location>
</feature>
<dbReference type="RefSeq" id="WP_014404337.1">
    <property type="nucleotide sequence ID" value="NC_017033.1"/>
</dbReference>
<comment type="subunit">
    <text evidence="9">The Tat system comprises two distinct complexes: a TatABC complex, containing multiple copies of TatA, TatB and TatC subunits, and a separate TatA complex, containing only TatA subunits. Substrates initially bind to the TatABC complex, which probably triggers association of the separate TatA complex to form the active translocon.</text>
</comment>
<dbReference type="GO" id="GO:0043953">
    <property type="term" value="P:protein transport by the Tat complex"/>
    <property type="evidence" value="ECO:0007669"/>
    <property type="project" value="UniProtKB-UniRule"/>
</dbReference>
<dbReference type="AlphaFoldDB" id="H8L2X8"/>
<feature type="compositionally biased region" description="Basic and acidic residues" evidence="10">
    <location>
        <begin position="39"/>
        <end position="60"/>
    </location>
</feature>
<evidence type="ECO:0000313" key="12">
    <source>
        <dbReference type="Proteomes" id="UP000005234"/>
    </source>
</evidence>
<name>H8L2X8_FRAAD</name>
<evidence type="ECO:0000256" key="7">
    <source>
        <dbReference type="ARBA" id="ARBA00023010"/>
    </source>
</evidence>
<comment type="similarity">
    <text evidence="9">Belongs to the TatA/E family.</text>
</comment>
<dbReference type="GO" id="GO:0008320">
    <property type="term" value="F:protein transmembrane transporter activity"/>
    <property type="evidence" value="ECO:0007669"/>
    <property type="project" value="UniProtKB-UniRule"/>
</dbReference>
<evidence type="ECO:0000256" key="4">
    <source>
        <dbReference type="ARBA" id="ARBA00022692"/>
    </source>
</evidence>
<keyword evidence="3 9" id="KW-1003">Cell membrane</keyword>
<keyword evidence="9" id="KW-0997">Cell inner membrane</keyword>
<accession>H8L2X8</accession>
<dbReference type="Pfam" id="PF02416">
    <property type="entry name" value="TatA_B_E"/>
    <property type="match status" value="1"/>
</dbReference>
<keyword evidence="7 9" id="KW-0811">Translocation</keyword>
<dbReference type="NCBIfam" id="TIGR01411">
    <property type="entry name" value="tatAE"/>
    <property type="match status" value="1"/>
</dbReference>
<sequence>MPSTLHIILLLLVVVLMFGTSKLRNLGSDLGGAIKSFKKGMEGDEPAKPSDERLQADPPRETAQTTSQRETHDVK</sequence>
<evidence type="ECO:0000256" key="9">
    <source>
        <dbReference type="HAMAP-Rule" id="MF_00236"/>
    </source>
</evidence>
<dbReference type="PANTHER" id="PTHR42982">
    <property type="entry name" value="SEC-INDEPENDENT PROTEIN TRANSLOCASE PROTEIN TATA"/>
    <property type="match status" value="1"/>
</dbReference>
<keyword evidence="6 9" id="KW-1133">Transmembrane helix</keyword>
<dbReference type="KEGG" id="fau:Fraau_3006"/>
<organism evidence="11 12">
    <name type="scientific">Frateuria aurantia (strain ATCC 33424 / DSM 6220 / KCTC 2777 / LMG 1558 / NBRC 3245 / NCIMB 13370)</name>
    <name type="common">Acetobacter aurantius</name>
    <dbReference type="NCBI Taxonomy" id="767434"/>
    <lineage>
        <taxon>Bacteria</taxon>
        <taxon>Pseudomonadati</taxon>
        <taxon>Pseudomonadota</taxon>
        <taxon>Gammaproteobacteria</taxon>
        <taxon>Lysobacterales</taxon>
        <taxon>Rhodanobacteraceae</taxon>
        <taxon>Frateuria</taxon>
    </lineage>
</organism>
<dbReference type="OrthoDB" id="7066617at2"/>
<dbReference type="InterPro" id="IPR006312">
    <property type="entry name" value="TatA/E"/>
</dbReference>
<evidence type="ECO:0000256" key="5">
    <source>
        <dbReference type="ARBA" id="ARBA00022927"/>
    </source>
</evidence>
<evidence type="ECO:0000256" key="1">
    <source>
        <dbReference type="ARBA" id="ARBA00004162"/>
    </source>
</evidence>
<evidence type="ECO:0000256" key="8">
    <source>
        <dbReference type="ARBA" id="ARBA00023136"/>
    </source>
</evidence>
<keyword evidence="8 9" id="KW-0472">Membrane</keyword>
<dbReference type="PANTHER" id="PTHR42982:SF1">
    <property type="entry name" value="SEC-INDEPENDENT PROTEIN TRANSLOCASE PROTEIN TATA"/>
    <property type="match status" value="1"/>
</dbReference>
<gene>
    <name evidence="9" type="primary">tatA</name>
    <name evidence="11" type="ordered locus">Fraau_3006</name>
</gene>
<evidence type="ECO:0000313" key="11">
    <source>
        <dbReference type="EMBL" id="AFC87334.1"/>
    </source>
</evidence>
<dbReference type="InterPro" id="IPR003369">
    <property type="entry name" value="TatA/B/E"/>
</dbReference>
<keyword evidence="5 9" id="KW-0653">Protein transport</keyword>
<dbReference type="Proteomes" id="UP000005234">
    <property type="component" value="Chromosome"/>
</dbReference>
<keyword evidence="4 9" id="KW-0812">Transmembrane</keyword>
<evidence type="ECO:0000256" key="10">
    <source>
        <dbReference type="SAM" id="MobiDB-lite"/>
    </source>
</evidence>
<dbReference type="HOGENOM" id="CLU_086034_5_1_6"/>
<keyword evidence="2 9" id="KW-0813">Transport</keyword>
<evidence type="ECO:0000256" key="2">
    <source>
        <dbReference type="ARBA" id="ARBA00022448"/>
    </source>
</evidence>
<dbReference type="STRING" id="767434.Fraau_3006"/>
<dbReference type="Gene3D" id="1.20.5.3310">
    <property type="match status" value="1"/>
</dbReference>
<keyword evidence="12" id="KW-1185">Reference proteome</keyword>
<dbReference type="EMBL" id="CP003350">
    <property type="protein sequence ID" value="AFC87334.1"/>
    <property type="molecule type" value="Genomic_DNA"/>
</dbReference>
<comment type="function">
    <text evidence="9">Part of the twin-arginine translocation (Tat) system that transports large folded proteins containing a characteristic twin-arginine motif in their signal peptide across membranes. TatA could form the protein-conducting channel of the Tat system.</text>
</comment>
<proteinExistence type="inferred from homology"/>
<comment type="subcellular location">
    <subcellularLocation>
        <location evidence="9">Cell inner membrane</location>
        <topology evidence="9">Single-pass membrane protein</topology>
    </subcellularLocation>
    <subcellularLocation>
        <location evidence="1">Cell membrane</location>
        <topology evidence="1">Single-pass membrane protein</topology>
    </subcellularLocation>
</comment>
<protein>
    <recommendedName>
        <fullName evidence="9">Sec-independent protein translocase protein TatA</fullName>
    </recommendedName>
</protein>
<dbReference type="HAMAP" id="MF_00236">
    <property type="entry name" value="TatA_E"/>
    <property type="match status" value="1"/>
</dbReference>
<dbReference type="eggNOG" id="COG1826">
    <property type="taxonomic scope" value="Bacteria"/>
</dbReference>
<evidence type="ECO:0000256" key="6">
    <source>
        <dbReference type="ARBA" id="ARBA00022989"/>
    </source>
</evidence>
<evidence type="ECO:0000256" key="3">
    <source>
        <dbReference type="ARBA" id="ARBA00022475"/>
    </source>
</evidence>